<proteinExistence type="predicted"/>
<comment type="caution">
    <text evidence="3">The sequence shown here is derived from an EMBL/GenBank/DDBJ whole genome shotgun (WGS) entry which is preliminary data.</text>
</comment>
<feature type="domain" description="BstA-like C-terminal" evidence="1">
    <location>
        <begin position="152"/>
        <end position="276"/>
    </location>
</feature>
<dbReference type="Pfam" id="PF26567">
    <property type="entry name" value="BstA_C"/>
    <property type="match status" value="1"/>
</dbReference>
<dbReference type="OrthoDB" id="5917964at2"/>
<accession>A0A4Y9KQ89</accession>
<dbReference type="AlphaFoldDB" id="A0A4Y9NND8"/>
<evidence type="ECO:0000313" key="4">
    <source>
        <dbReference type="Proteomes" id="UP000297700"/>
    </source>
</evidence>
<protein>
    <recommendedName>
        <fullName evidence="1">BstA-like C-terminal domain-containing protein</fullName>
    </recommendedName>
</protein>
<organism evidence="3 4">
    <name type="scientific">Bradyrhizobium frederickii</name>
    <dbReference type="NCBI Taxonomy" id="2560054"/>
    <lineage>
        <taxon>Bacteria</taxon>
        <taxon>Pseudomonadati</taxon>
        <taxon>Pseudomonadota</taxon>
        <taxon>Alphaproteobacteria</taxon>
        <taxon>Hyphomicrobiales</taxon>
        <taxon>Nitrobacteraceae</taxon>
        <taxon>Bradyrhizobium</taxon>
    </lineage>
</organism>
<evidence type="ECO:0000313" key="5">
    <source>
        <dbReference type="Proteomes" id="UP000298225"/>
    </source>
</evidence>
<gene>
    <name evidence="3" type="ORF">E4K64_36725</name>
    <name evidence="2" type="ORF">E4K66_35725</name>
</gene>
<name>A0A4Y9NND8_9BRAD</name>
<dbReference type="Proteomes" id="UP000297700">
    <property type="component" value="Unassembled WGS sequence"/>
</dbReference>
<accession>A0A4Y9NND8</accession>
<evidence type="ECO:0000313" key="3">
    <source>
        <dbReference type="EMBL" id="TFV68516.1"/>
    </source>
</evidence>
<sequence length="301" mass="33903">MNPAQGTLDVYVDKQTEIQGIEMGVLSDGTPFLTQRGLARLCGVQNAHIGTIGAEWDEEIQKPRITTIKNLLSARGQTPTAPYFDVSDEKRQVYAYPDYVCLAILEYYAFEAGANVKPEAVQNFRQLAGMALREFIYTQLGYSPAARVPDSWSLFHDRVSLVFHTVPHGYFSVFKEMSDIIVTLIRQGAQVDDKFIPDISVGQHWANHWRDTGLEAAHGERIQYEHNYPSYFPQAASNPQPAYCYPDSCLGEFRRWMRDVYLKDKMPTYLSTKAKQGALPPSFVKLALEALAPATRPKALS</sequence>
<reference evidence="3 4" key="2">
    <citation type="submission" date="2019-03" db="EMBL/GenBank/DDBJ databases">
        <title>Bradyrhizobium strains diversity.</title>
        <authorList>
            <person name="Urquiaga M.C.O."/>
            <person name="Hungria M."/>
            <person name="Delamuta J.R.M."/>
            <person name="Klepa M.S."/>
        </authorList>
    </citation>
    <scope>NUCLEOTIDE SEQUENCE [LARGE SCALE GENOMIC DNA]</scope>
    <source>
        <strain evidence="3 4">CNPSo 3426</strain>
    </source>
</reference>
<dbReference type="InterPro" id="IPR058744">
    <property type="entry name" value="BstA-like_C"/>
</dbReference>
<reference evidence="2 5" key="1">
    <citation type="submission" date="2019-03" db="EMBL/GenBank/DDBJ databases">
        <title>Bradyrhizobium strains diversity isolated from Chamaecrista fasciculata.</title>
        <authorList>
            <person name="Urquiaga M.C.O."/>
            <person name="Hungria M."/>
            <person name="Delamuta J.R.M."/>
        </authorList>
    </citation>
    <scope>NUCLEOTIDE SEQUENCE [LARGE SCALE GENOMIC DNA]</scope>
    <source>
        <strain evidence="2 5">CNPSo 3424</strain>
    </source>
</reference>
<dbReference type="Proteomes" id="UP000298225">
    <property type="component" value="Unassembled WGS sequence"/>
</dbReference>
<dbReference type="EMBL" id="SPQS01000041">
    <property type="protein sequence ID" value="TFV68516.1"/>
    <property type="molecule type" value="Genomic_DNA"/>
</dbReference>
<evidence type="ECO:0000313" key="2">
    <source>
        <dbReference type="EMBL" id="TFV30296.1"/>
    </source>
</evidence>
<evidence type="ECO:0000259" key="1">
    <source>
        <dbReference type="Pfam" id="PF26567"/>
    </source>
</evidence>
<dbReference type="EMBL" id="SPQU01000036">
    <property type="protein sequence ID" value="TFV30296.1"/>
    <property type="molecule type" value="Genomic_DNA"/>
</dbReference>
<keyword evidence="5" id="KW-1185">Reference proteome</keyword>